<name>A0A6C0AVF1_9ZZZZ</name>
<organism evidence="2">
    <name type="scientific">viral metagenome</name>
    <dbReference type="NCBI Taxonomy" id="1070528"/>
    <lineage>
        <taxon>unclassified sequences</taxon>
        <taxon>metagenomes</taxon>
        <taxon>organismal metagenomes</taxon>
    </lineage>
</organism>
<evidence type="ECO:0000313" key="2">
    <source>
        <dbReference type="EMBL" id="QHS83929.1"/>
    </source>
</evidence>
<accession>A0A6C0AVF1</accession>
<keyword evidence="1" id="KW-0812">Transmembrane</keyword>
<dbReference type="AlphaFoldDB" id="A0A6C0AVF1"/>
<keyword evidence="1" id="KW-0472">Membrane</keyword>
<reference evidence="2" key="1">
    <citation type="journal article" date="2020" name="Nature">
        <title>Giant virus diversity and host interactions through global metagenomics.</title>
        <authorList>
            <person name="Schulz F."/>
            <person name="Roux S."/>
            <person name="Paez-Espino D."/>
            <person name="Jungbluth S."/>
            <person name="Walsh D.A."/>
            <person name="Denef V.J."/>
            <person name="McMahon K.D."/>
            <person name="Konstantinidis K.T."/>
            <person name="Eloe-Fadrosh E.A."/>
            <person name="Kyrpides N.C."/>
            <person name="Woyke T."/>
        </authorList>
    </citation>
    <scope>NUCLEOTIDE SEQUENCE</scope>
    <source>
        <strain evidence="2">GVMAG-S-ERX555965-48</strain>
    </source>
</reference>
<feature type="transmembrane region" description="Helical" evidence="1">
    <location>
        <begin position="6"/>
        <end position="26"/>
    </location>
</feature>
<feature type="transmembrane region" description="Helical" evidence="1">
    <location>
        <begin position="72"/>
        <end position="95"/>
    </location>
</feature>
<proteinExistence type="predicted"/>
<dbReference type="EMBL" id="MN738770">
    <property type="protein sequence ID" value="QHS83929.1"/>
    <property type="molecule type" value="Genomic_DNA"/>
</dbReference>
<protein>
    <recommendedName>
        <fullName evidence="3">Fatty acid desaturase domain-containing protein</fullName>
    </recommendedName>
</protein>
<evidence type="ECO:0000256" key="1">
    <source>
        <dbReference type="SAM" id="Phobius"/>
    </source>
</evidence>
<keyword evidence="1" id="KW-1133">Transmembrane helix</keyword>
<feature type="transmembrane region" description="Helical" evidence="1">
    <location>
        <begin position="101"/>
        <end position="121"/>
    </location>
</feature>
<evidence type="ECO:0008006" key="3">
    <source>
        <dbReference type="Google" id="ProtNLM"/>
    </source>
</evidence>
<sequence length="192" mass="23137">MNNIYLYYIFYWIYIHLVTSNIEYIIHRFIMHKPNNLYGNNHIIHHKHADKNMNLINRETDEYKKLGDGENLIIGLPDTIMLSILTLCFTYIFYIFCPKKINKYFLILLPLIYILYAIIMWNSIHPYIHKKCGRDYTIFSMPCNFTEYIAKTNSFVKWIIENHTKHHIYKGENKGNYNITIPGADFIYNTYN</sequence>